<organism evidence="3 4">
    <name type="scientific">Bimuria novae-zelandiae CBS 107.79</name>
    <dbReference type="NCBI Taxonomy" id="1447943"/>
    <lineage>
        <taxon>Eukaryota</taxon>
        <taxon>Fungi</taxon>
        <taxon>Dikarya</taxon>
        <taxon>Ascomycota</taxon>
        <taxon>Pezizomycotina</taxon>
        <taxon>Dothideomycetes</taxon>
        <taxon>Pleosporomycetidae</taxon>
        <taxon>Pleosporales</taxon>
        <taxon>Massarineae</taxon>
        <taxon>Didymosphaeriaceae</taxon>
        <taxon>Bimuria</taxon>
    </lineage>
</organism>
<protein>
    <submittedName>
        <fullName evidence="3">Uncharacterized protein</fullName>
    </submittedName>
</protein>
<accession>A0A6A5VRQ9</accession>
<gene>
    <name evidence="3" type="ORF">BU23DRAFT_299110</name>
</gene>
<proteinExistence type="predicted"/>
<evidence type="ECO:0000313" key="3">
    <source>
        <dbReference type="EMBL" id="KAF1977566.1"/>
    </source>
</evidence>
<feature type="chain" id="PRO_5025351895" evidence="2">
    <location>
        <begin position="19"/>
        <end position="50"/>
    </location>
</feature>
<keyword evidence="4" id="KW-1185">Reference proteome</keyword>
<evidence type="ECO:0000313" key="4">
    <source>
        <dbReference type="Proteomes" id="UP000800036"/>
    </source>
</evidence>
<sequence length="50" mass="5600">MLALLCYTALLLSCLCFGYRTFARTTLTSTPRTHASSRSKQHYTSTRVGL</sequence>
<feature type="region of interest" description="Disordered" evidence="1">
    <location>
        <begin position="31"/>
        <end position="50"/>
    </location>
</feature>
<name>A0A6A5VRQ9_9PLEO</name>
<reference evidence="3" key="1">
    <citation type="journal article" date="2020" name="Stud. Mycol.">
        <title>101 Dothideomycetes genomes: a test case for predicting lifestyles and emergence of pathogens.</title>
        <authorList>
            <person name="Haridas S."/>
            <person name="Albert R."/>
            <person name="Binder M."/>
            <person name="Bloem J."/>
            <person name="Labutti K."/>
            <person name="Salamov A."/>
            <person name="Andreopoulos B."/>
            <person name="Baker S."/>
            <person name="Barry K."/>
            <person name="Bills G."/>
            <person name="Bluhm B."/>
            <person name="Cannon C."/>
            <person name="Castanera R."/>
            <person name="Culley D."/>
            <person name="Daum C."/>
            <person name="Ezra D."/>
            <person name="Gonzalez J."/>
            <person name="Henrissat B."/>
            <person name="Kuo A."/>
            <person name="Liang C."/>
            <person name="Lipzen A."/>
            <person name="Lutzoni F."/>
            <person name="Magnuson J."/>
            <person name="Mondo S."/>
            <person name="Nolan M."/>
            <person name="Ohm R."/>
            <person name="Pangilinan J."/>
            <person name="Park H.-J."/>
            <person name="Ramirez L."/>
            <person name="Alfaro M."/>
            <person name="Sun H."/>
            <person name="Tritt A."/>
            <person name="Yoshinaga Y."/>
            <person name="Zwiers L.-H."/>
            <person name="Turgeon B."/>
            <person name="Goodwin S."/>
            <person name="Spatafora J."/>
            <person name="Crous P."/>
            <person name="Grigoriev I."/>
        </authorList>
    </citation>
    <scope>NUCLEOTIDE SEQUENCE</scope>
    <source>
        <strain evidence="3">CBS 107.79</strain>
    </source>
</reference>
<dbReference type="EMBL" id="ML976663">
    <property type="protein sequence ID" value="KAF1977566.1"/>
    <property type="molecule type" value="Genomic_DNA"/>
</dbReference>
<dbReference type="Proteomes" id="UP000800036">
    <property type="component" value="Unassembled WGS sequence"/>
</dbReference>
<keyword evidence="2" id="KW-0732">Signal</keyword>
<evidence type="ECO:0000256" key="2">
    <source>
        <dbReference type="SAM" id="SignalP"/>
    </source>
</evidence>
<feature type="signal peptide" evidence="2">
    <location>
        <begin position="1"/>
        <end position="18"/>
    </location>
</feature>
<evidence type="ECO:0000256" key="1">
    <source>
        <dbReference type="SAM" id="MobiDB-lite"/>
    </source>
</evidence>
<dbReference type="AlphaFoldDB" id="A0A6A5VRQ9"/>